<reference evidence="2" key="1">
    <citation type="submission" date="2016-02" db="EMBL/GenBank/DDBJ databases">
        <authorList>
            <person name="Shin S.-K."/>
            <person name="Yi H."/>
            <person name="Kim E."/>
        </authorList>
    </citation>
    <scope>NUCLEOTIDE SEQUENCE [LARGE SCALE GENOMIC DNA]</scope>
    <source>
        <strain evidence="2">LPB0003</strain>
    </source>
</reference>
<evidence type="ECO:0000313" key="1">
    <source>
        <dbReference type="EMBL" id="OBY64898.1"/>
    </source>
</evidence>
<evidence type="ECO:0000313" key="2">
    <source>
        <dbReference type="Proteomes" id="UP000092584"/>
    </source>
</evidence>
<name>A0A1B8TZ28_9FLAO</name>
<gene>
    <name evidence="1" type="ORF">LPB3_05760</name>
</gene>
<dbReference type="KEGG" id="pob:LPB03_06730"/>
<sequence length="63" mass="7207">MNDFSISEIKTVLDPPIKINFVDEINCPVCDFNINVKNKIVDNGSFIYCEGCEHKIVFKITKI</sequence>
<proteinExistence type="predicted"/>
<accession>A0A1B8TZ28</accession>
<comment type="caution">
    <text evidence="1">The sequence shown here is derived from an EMBL/GenBank/DDBJ whole genome shotgun (WGS) entry which is preliminary data.</text>
</comment>
<keyword evidence="2" id="KW-1185">Reference proteome</keyword>
<dbReference type="OrthoDB" id="1376555at2"/>
<dbReference type="Proteomes" id="UP000092584">
    <property type="component" value="Unassembled WGS sequence"/>
</dbReference>
<dbReference type="RefSeq" id="WP_065318651.1">
    <property type="nucleotide sequence ID" value="NZ_CP017477.1"/>
</dbReference>
<protein>
    <submittedName>
        <fullName evidence="1">Uncharacterized protein</fullName>
    </submittedName>
</protein>
<dbReference type="AlphaFoldDB" id="A0A1B8TZ28"/>
<dbReference type="STRING" id="1774273.LPB03_06730"/>
<dbReference type="EMBL" id="LSFM01000021">
    <property type="protein sequence ID" value="OBY64898.1"/>
    <property type="molecule type" value="Genomic_DNA"/>
</dbReference>
<organism evidence="1 2">
    <name type="scientific">Polaribacter vadi</name>
    <dbReference type="NCBI Taxonomy" id="1774273"/>
    <lineage>
        <taxon>Bacteria</taxon>
        <taxon>Pseudomonadati</taxon>
        <taxon>Bacteroidota</taxon>
        <taxon>Flavobacteriia</taxon>
        <taxon>Flavobacteriales</taxon>
        <taxon>Flavobacteriaceae</taxon>
    </lineage>
</organism>